<sequence length="607" mass="68582">MIYFQICVIAAFTALGSVLLNYLSGRLCLLSIKRFRKESLSALEIKKSVGFGTCYLLLPALVCVSFLCFVLLLCPLFELGVFIVVSFTLAFYIISYFKFAVLKEPLVITDFYLLKEIILKPSFYFSYVKTRYYLVIALALAMLLYILLIIDYTYVALSVRVVCAFISVVCLLTALFIAGRYNLEYDALFDGAALSVFSAFFVQCIDLIRSWHYIHKHSLTSYLQHKGIESEISQANLSECKTRYAKDHDILKDSAETCAKKNIILMQSESYCSLYRLGLDTKPGFIDKSSAICKRSLLDIDYLGAYTMRSEFSVLTGIERKKLGIFAYDPYILLSRYKFPSLVSKLKSRGYTCICIHPNSKYFFSRHKVMRNLGFDLFISKEIMGDSLAFKAMNSDIALCKYILKLLDTDNKNDTASLPRELTDVLCRGSGRVFIFAITMAAHGPYSVSEYKKRHLKAHSATNDGCPATPLEIYRRRQHDFDCAIEHLVCALDSSTSLIVYGDHLPSLEDIYATDERLKPDIFAYNISAYDKSAVSKLNACSSDCKTVHGDVTCELSKDLCAEHTVALRDDKAKDNTKIAHCNLDGKDTYMMDPISVHLLTLKQGDI</sequence>
<dbReference type="CDD" id="cd16015">
    <property type="entry name" value="LTA_synthase"/>
    <property type="match status" value="1"/>
</dbReference>
<keyword evidence="2" id="KW-1003">Cell membrane</keyword>
<protein>
    <submittedName>
        <fullName evidence="8">Phosphoglycerol transferase and related proteins, alkaline phosphatase superfamily</fullName>
    </submittedName>
</protein>
<dbReference type="Pfam" id="PF00884">
    <property type="entry name" value="Sulfatase"/>
    <property type="match status" value="1"/>
</dbReference>
<dbReference type="InterPro" id="IPR050448">
    <property type="entry name" value="OpgB/LTA_synthase_biosynth"/>
</dbReference>
<dbReference type="Gene3D" id="3.40.720.10">
    <property type="entry name" value="Alkaline Phosphatase, subunit A"/>
    <property type="match status" value="1"/>
</dbReference>
<feature type="domain" description="Sulfatase N-terminal" evidence="7">
    <location>
        <begin position="293"/>
        <end position="510"/>
    </location>
</feature>
<evidence type="ECO:0000313" key="8">
    <source>
        <dbReference type="EMBL" id="SPT70882.1"/>
    </source>
</evidence>
<evidence type="ECO:0000256" key="6">
    <source>
        <dbReference type="SAM" id="Phobius"/>
    </source>
</evidence>
<keyword evidence="9" id="KW-1185">Reference proteome</keyword>
<evidence type="ECO:0000256" key="2">
    <source>
        <dbReference type="ARBA" id="ARBA00022475"/>
    </source>
</evidence>
<feature type="transmembrane region" description="Helical" evidence="6">
    <location>
        <begin position="157"/>
        <end position="181"/>
    </location>
</feature>
<evidence type="ECO:0000256" key="4">
    <source>
        <dbReference type="ARBA" id="ARBA00022989"/>
    </source>
</evidence>
<dbReference type="Proteomes" id="UP000250086">
    <property type="component" value="Unassembled WGS sequence"/>
</dbReference>
<dbReference type="AlphaFoldDB" id="A0A2X0WWL9"/>
<organism evidence="8 9">
    <name type="scientific">Anaerobiospirillum thomasii</name>
    <dbReference type="NCBI Taxonomy" id="179995"/>
    <lineage>
        <taxon>Bacteria</taxon>
        <taxon>Pseudomonadati</taxon>
        <taxon>Pseudomonadota</taxon>
        <taxon>Gammaproteobacteria</taxon>
        <taxon>Aeromonadales</taxon>
        <taxon>Succinivibrionaceae</taxon>
        <taxon>Anaerobiospirillum</taxon>
    </lineage>
</organism>
<evidence type="ECO:0000256" key="3">
    <source>
        <dbReference type="ARBA" id="ARBA00022692"/>
    </source>
</evidence>
<accession>A0A2X0WWL9</accession>
<dbReference type="InterPro" id="IPR017850">
    <property type="entry name" value="Alkaline_phosphatase_core_sf"/>
</dbReference>
<keyword evidence="3 6" id="KW-0812">Transmembrane</keyword>
<dbReference type="GO" id="GO:0016740">
    <property type="term" value="F:transferase activity"/>
    <property type="evidence" value="ECO:0007669"/>
    <property type="project" value="UniProtKB-KW"/>
</dbReference>
<comment type="subcellular location">
    <subcellularLocation>
        <location evidence="1">Cell membrane</location>
        <topology evidence="1">Multi-pass membrane protein</topology>
    </subcellularLocation>
</comment>
<evidence type="ECO:0000256" key="1">
    <source>
        <dbReference type="ARBA" id="ARBA00004651"/>
    </source>
</evidence>
<keyword evidence="8" id="KW-0808">Transferase</keyword>
<feature type="transmembrane region" description="Helical" evidence="6">
    <location>
        <begin position="49"/>
        <end position="72"/>
    </location>
</feature>
<reference evidence="8 9" key="1">
    <citation type="submission" date="2018-06" db="EMBL/GenBank/DDBJ databases">
        <authorList>
            <consortium name="Pathogen Informatics"/>
            <person name="Doyle S."/>
        </authorList>
    </citation>
    <scope>NUCLEOTIDE SEQUENCE [LARGE SCALE GENOMIC DNA]</scope>
    <source>
        <strain evidence="8 9">NCTC13093</strain>
    </source>
</reference>
<dbReference type="InterPro" id="IPR000917">
    <property type="entry name" value="Sulfatase_N"/>
</dbReference>
<dbReference type="PANTHER" id="PTHR47371:SF3">
    <property type="entry name" value="PHOSPHOGLYCEROL TRANSFERASE I"/>
    <property type="match status" value="1"/>
</dbReference>
<name>A0A2X0WWL9_9GAMM</name>
<dbReference type="EMBL" id="UAPV01000001">
    <property type="protein sequence ID" value="SPT70882.1"/>
    <property type="molecule type" value="Genomic_DNA"/>
</dbReference>
<feature type="transmembrane region" description="Helical" evidence="6">
    <location>
        <begin position="79"/>
        <end position="97"/>
    </location>
</feature>
<dbReference type="PANTHER" id="PTHR47371">
    <property type="entry name" value="LIPOTEICHOIC ACID SYNTHASE"/>
    <property type="match status" value="1"/>
</dbReference>
<keyword evidence="5 6" id="KW-0472">Membrane</keyword>
<evidence type="ECO:0000313" key="9">
    <source>
        <dbReference type="Proteomes" id="UP000250086"/>
    </source>
</evidence>
<keyword evidence="4 6" id="KW-1133">Transmembrane helix</keyword>
<dbReference type="GO" id="GO:0005886">
    <property type="term" value="C:plasma membrane"/>
    <property type="evidence" value="ECO:0007669"/>
    <property type="project" value="UniProtKB-SubCell"/>
</dbReference>
<dbReference type="SUPFAM" id="SSF53649">
    <property type="entry name" value="Alkaline phosphatase-like"/>
    <property type="match status" value="1"/>
</dbReference>
<proteinExistence type="predicted"/>
<feature type="transmembrane region" description="Helical" evidence="6">
    <location>
        <begin position="132"/>
        <end position="150"/>
    </location>
</feature>
<gene>
    <name evidence="8" type="ORF">NCTC13093_02306</name>
</gene>
<evidence type="ECO:0000259" key="7">
    <source>
        <dbReference type="Pfam" id="PF00884"/>
    </source>
</evidence>
<evidence type="ECO:0000256" key="5">
    <source>
        <dbReference type="ARBA" id="ARBA00023136"/>
    </source>
</evidence>